<evidence type="ECO:0000256" key="6">
    <source>
        <dbReference type="ARBA" id="ARBA00023136"/>
    </source>
</evidence>
<accession>A0A8J6J0L7</accession>
<evidence type="ECO:0000256" key="7">
    <source>
        <dbReference type="RuleBase" id="RU363032"/>
    </source>
</evidence>
<feature type="transmembrane region" description="Helical" evidence="7">
    <location>
        <begin position="143"/>
        <end position="162"/>
    </location>
</feature>
<proteinExistence type="inferred from homology"/>
<dbReference type="Gene3D" id="1.10.3720.10">
    <property type="entry name" value="MetI-like"/>
    <property type="match status" value="1"/>
</dbReference>
<comment type="subcellular location">
    <subcellularLocation>
        <location evidence="1 7">Cell membrane</location>
        <topology evidence="1 7">Multi-pass membrane protein</topology>
    </subcellularLocation>
</comment>
<comment type="caution">
    <text evidence="9">The sequence shown here is derived from an EMBL/GenBank/DDBJ whole genome shotgun (WGS) entry which is preliminary data.</text>
</comment>
<dbReference type="Pfam" id="PF00528">
    <property type="entry name" value="BPD_transp_1"/>
    <property type="match status" value="1"/>
</dbReference>
<evidence type="ECO:0000259" key="8">
    <source>
        <dbReference type="PROSITE" id="PS50928"/>
    </source>
</evidence>
<dbReference type="SUPFAM" id="SSF161098">
    <property type="entry name" value="MetI-like"/>
    <property type="match status" value="1"/>
</dbReference>
<feature type="transmembrane region" description="Helical" evidence="7">
    <location>
        <begin position="42"/>
        <end position="63"/>
    </location>
</feature>
<keyword evidence="6 7" id="KW-0472">Membrane</keyword>
<dbReference type="InterPro" id="IPR050366">
    <property type="entry name" value="BP-dependent_transpt_permease"/>
</dbReference>
<organism evidence="9 10">
    <name type="scientific">Lawsonibacter hominis</name>
    <dbReference type="NCBI Taxonomy" id="2763053"/>
    <lineage>
        <taxon>Bacteria</taxon>
        <taxon>Bacillati</taxon>
        <taxon>Bacillota</taxon>
        <taxon>Clostridia</taxon>
        <taxon>Eubacteriales</taxon>
        <taxon>Oscillospiraceae</taxon>
        <taxon>Lawsonibacter</taxon>
    </lineage>
</organism>
<gene>
    <name evidence="9" type="ORF">H8S57_08315</name>
</gene>
<dbReference type="InterPro" id="IPR035906">
    <property type="entry name" value="MetI-like_sf"/>
</dbReference>
<dbReference type="PROSITE" id="PS50928">
    <property type="entry name" value="ABC_TM1"/>
    <property type="match status" value="1"/>
</dbReference>
<dbReference type="Pfam" id="PF12911">
    <property type="entry name" value="OppC_N"/>
    <property type="match status" value="1"/>
</dbReference>
<keyword evidence="10" id="KW-1185">Reference proteome</keyword>
<evidence type="ECO:0000256" key="3">
    <source>
        <dbReference type="ARBA" id="ARBA00022475"/>
    </source>
</evidence>
<evidence type="ECO:0000256" key="4">
    <source>
        <dbReference type="ARBA" id="ARBA00022692"/>
    </source>
</evidence>
<name>A0A8J6J0L7_9FIRM</name>
<evidence type="ECO:0000256" key="5">
    <source>
        <dbReference type="ARBA" id="ARBA00022989"/>
    </source>
</evidence>
<feature type="transmembrane region" description="Helical" evidence="7">
    <location>
        <begin position="107"/>
        <end position="131"/>
    </location>
</feature>
<dbReference type="InterPro" id="IPR025966">
    <property type="entry name" value="OppC_N"/>
</dbReference>
<reference evidence="9" key="1">
    <citation type="submission" date="2020-08" db="EMBL/GenBank/DDBJ databases">
        <title>Genome public.</title>
        <authorList>
            <person name="Liu C."/>
            <person name="Sun Q."/>
        </authorList>
    </citation>
    <scope>NUCLEOTIDE SEQUENCE</scope>
    <source>
        <strain evidence="9">NSJ-51</strain>
    </source>
</reference>
<dbReference type="GO" id="GO:0055085">
    <property type="term" value="P:transmembrane transport"/>
    <property type="evidence" value="ECO:0007669"/>
    <property type="project" value="InterPro"/>
</dbReference>
<keyword evidence="4 7" id="KW-0812">Transmembrane</keyword>
<protein>
    <submittedName>
        <fullName evidence="9">ABC transporter permease</fullName>
    </submittedName>
</protein>
<dbReference type="Proteomes" id="UP000661435">
    <property type="component" value="Unassembled WGS sequence"/>
</dbReference>
<dbReference type="PANTHER" id="PTHR43386:SF22">
    <property type="entry name" value="OLIGOPEPTIDE TRANSPORT SYSTEM PERMEASE PROTEIN OPPC"/>
    <property type="match status" value="1"/>
</dbReference>
<evidence type="ECO:0000256" key="1">
    <source>
        <dbReference type="ARBA" id="ARBA00004651"/>
    </source>
</evidence>
<dbReference type="AlphaFoldDB" id="A0A8J6J0L7"/>
<dbReference type="RefSeq" id="WP_186907621.1">
    <property type="nucleotide sequence ID" value="NZ_JACOPP010000009.1"/>
</dbReference>
<dbReference type="EMBL" id="JACOPP010000009">
    <property type="protein sequence ID" value="MBC5733732.1"/>
    <property type="molecule type" value="Genomic_DNA"/>
</dbReference>
<evidence type="ECO:0000256" key="2">
    <source>
        <dbReference type="ARBA" id="ARBA00022448"/>
    </source>
</evidence>
<keyword evidence="3" id="KW-1003">Cell membrane</keyword>
<keyword evidence="5 7" id="KW-1133">Transmembrane helix</keyword>
<evidence type="ECO:0000313" key="10">
    <source>
        <dbReference type="Proteomes" id="UP000661435"/>
    </source>
</evidence>
<keyword evidence="2 7" id="KW-0813">Transport</keyword>
<dbReference type="CDD" id="cd06261">
    <property type="entry name" value="TM_PBP2"/>
    <property type="match status" value="1"/>
</dbReference>
<comment type="similarity">
    <text evidence="7">Belongs to the binding-protein-dependent transport system permease family.</text>
</comment>
<evidence type="ECO:0000313" key="9">
    <source>
        <dbReference type="EMBL" id="MBC5733732.1"/>
    </source>
</evidence>
<feature type="transmembrane region" description="Helical" evidence="7">
    <location>
        <begin position="269"/>
        <end position="291"/>
    </location>
</feature>
<dbReference type="PANTHER" id="PTHR43386">
    <property type="entry name" value="OLIGOPEPTIDE TRANSPORT SYSTEM PERMEASE PROTEIN APPC"/>
    <property type="match status" value="1"/>
</dbReference>
<dbReference type="InterPro" id="IPR000515">
    <property type="entry name" value="MetI-like"/>
</dbReference>
<dbReference type="GO" id="GO:0005886">
    <property type="term" value="C:plasma membrane"/>
    <property type="evidence" value="ECO:0007669"/>
    <property type="project" value="UniProtKB-SubCell"/>
</dbReference>
<feature type="domain" description="ABC transmembrane type-1" evidence="8">
    <location>
        <begin position="103"/>
        <end position="292"/>
    </location>
</feature>
<sequence>MEQAADNRFVIIGCADADKEAIARPTITYAQDAWRRLRKNPIAMASIVVLVLMVVLVIFGPLLCGWEYDYMQPTLKNLPPSAEHWFGTDMLGRDIFARVCVGGRVSLLIALVCTCVQVVVGCAYGGIMAYFGGWVDNIMMRVIEVMMSIPYLLVVIIVMMVLDNSVPSLLVALCVTSWCNTARAMRGVILQLKSSEYVMAAQSLGAPARRVILKHLIPNTIGILILNTATSIPNYIFQESTLGFLGIGLQPPNTSLGVMISLGQAAMEFYPLQLIFPAAALVLIVLAFNLLGDGLRDALDPKLRK</sequence>